<dbReference type="RefSeq" id="WP_100336407.1">
    <property type="nucleotide sequence ID" value="NZ_PGFA01000001.1"/>
</dbReference>
<dbReference type="EMBL" id="PGFA01000001">
    <property type="protein sequence ID" value="PJJ60777.1"/>
    <property type="molecule type" value="Genomic_DNA"/>
</dbReference>
<name>A0A2M9BS67_9BACT</name>
<protein>
    <submittedName>
        <fullName evidence="1">Phage tail-like protein</fullName>
    </submittedName>
</protein>
<reference evidence="1 2" key="1">
    <citation type="submission" date="2017-11" db="EMBL/GenBank/DDBJ databases">
        <title>Genomic Encyclopedia of Archaeal and Bacterial Type Strains, Phase II (KMG-II): From Individual Species to Whole Genera.</title>
        <authorList>
            <person name="Goeker M."/>
        </authorList>
    </citation>
    <scope>NUCLEOTIDE SEQUENCE [LARGE SCALE GENOMIC DNA]</scope>
    <source>
        <strain evidence="1 2">DSM 11115</strain>
    </source>
</reference>
<sequence>MPDDGYPLLSFYFTLDIVGLTRASVDNAFQEVSGLTAEMETMEIREGGQNQYKYRVPTVAKYPNLVLKRGLMNADSPLTEWCMSTVGADLSAPIVLHNVLLTLLGEKNQPLQKWTFIDAWPVKCSISDFRAMKEAELAIETLELSYTRFEKVQTVVAARDYDAEEAEKKLKKK</sequence>
<comment type="caution">
    <text evidence="1">The sequence shown here is derived from an EMBL/GenBank/DDBJ whole genome shotgun (WGS) entry which is preliminary data.</text>
</comment>
<dbReference type="AlphaFoldDB" id="A0A2M9BS67"/>
<organism evidence="1 2">
    <name type="scientific">Hymenobacter chitinivorans DSM 11115</name>
    <dbReference type="NCBI Taxonomy" id="1121954"/>
    <lineage>
        <taxon>Bacteria</taxon>
        <taxon>Pseudomonadati</taxon>
        <taxon>Bacteroidota</taxon>
        <taxon>Cytophagia</taxon>
        <taxon>Cytophagales</taxon>
        <taxon>Hymenobacteraceae</taxon>
        <taxon>Hymenobacter</taxon>
    </lineage>
</organism>
<dbReference type="OrthoDB" id="9799891at2"/>
<dbReference type="PANTHER" id="PTHR38009:SF1">
    <property type="entry name" value="CONSERVED HYPOTHETICAL PHAGE TAIL PROTEIN"/>
    <property type="match status" value="1"/>
</dbReference>
<evidence type="ECO:0000313" key="1">
    <source>
        <dbReference type="EMBL" id="PJJ60777.1"/>
    </source>
</evidence>
<dbReference type="InterPro" id="IPR010667">
    <property type="entry name" value="Phage_T4_Gp19"/>
</dbReference>
<evidence type="ECO:0000313" key="2">
    <source>
        <dbReference type="Proteomes" id="UP000228535"/>
    </source>
</evidence>
<dbReference type="Pfam" id="PF06841">
    <property type="entry name" value="Phage_T4_gp19"/>
    <property type="match status" value="1"/>
</dbReference>
<proteinExistence type="predicted"/>
<keyword evidence="2" id="KW-1185">Reference proteome</keyword>
<gene>
    <name evidence="1" type="ORF">CLV45_2210</name>
</gene>
<dbReference type="NCBIfam" id="TIGR02241">
    <property type="entry name" value="conserved hypothetical phage tail region protein"/>
    <property type="match status" value="1"/>
</dbReference>
<dbReference type="Proteomes" id="UP000228535">
    <property type="component" value="Unassembled WGS sequence"/>
</dbReference>
<dbReference type="InterPro" id="IPR011747">
    <property type="entry name" value="CHP02241"/>
</dbReference>
<dbReference type="PANTHER" id="PTHR38009">
    <property type="entry name" value="CONSERVED HYPOTHETICAL PHAGE TAIL PROTEIN"/>
    <property type="match status" value="1"/>
</dbReference>
<dbReference type="GO" id="GO:0005198">
    <property type="term" value="F:structural molecule activity"/>
    <property type="evidence" value="ECO:0007669"/>
    <property type="project" value="InterPro"/>
</dbReference>
<accession>A0A2M9BS67</accession>